<evidence type="ECO:0000313" key="2">
    <source>
        <dbReference type="EMBL" id="GGE17933.1"/>
    </source>
</evidence>
<feature type="transmembrane region" description="Helical" evidence="1">
    <location>
        <begin position="72"/>
        <end position="98"/>
    </location>
</feature>
<name>A0A8J2YAQ1_9BACL</name>
<evidence type="ECO:0000256" key="1">
    <source>
        <dbReference type="SAM" id="Phobius"/>
    </source>
</evidence>
<protein>
    <submittedName>
        <fullName evidence="2">Uncharacterized protein</fullName>
    </submittedName>
</protein>
<reference evidence="2" key="1">
    <citation type="journal article" date="2014" name="Int. J. Syst. Evol. Microbiol.">
        <title>Complete genome sequence of Corynebacterium casei LMG S-19264T (=DSM 44701T), isolated from a smear-ripened cheese.</title>
        <authorList>
            <consortium name="US DOE Joint Genome Institute (JGI-PGF)"/>
            <person name="Walter F."/>
            <person name="Albersmeier A."/>
            <person name="Kalinowski J."/>
            <person name="Ruckert C."/>
        </authorList>
    </citation>
    <scope>NUCLEOTIDE SEQUENCE</scope>
    <source>
        <strain evidence="2">CGMCC 1.15179</strain>
    </source>
</reference>
<dbReference type="RefSeq" id="WP_188647716.1">
    <property type="nucleotide sequence ID" value="NZ_BMHQ01000006.1"/>
</dbReference>
<organism evidence="2 3">
    <name type="scientific">Marinithermofilum abyssi</name>
    <dbReference type="NCBI Taxonomy" id="1571185"/>
    <lineage>
        <taxon>Bacteria</taxon>
        <taxon>Bacillati</taxon>
        <taxon>Bacillota</taxon>
        <taxon>Bacilli</taxon>
        <taxon>Bacillales</taxon>
        <taxon>Thermoactinomycetaceae</taxon>
        <taxon>Marinithermofilum</taxon>
    </lineage>
</organism>
<keyword evidence="1" id="KW-1133">Transmembrane helix</keyword>
<proteinExistence type="predicted"/>
<reference evidence="2" key="2">
    <citation type="submission" date="2020-09" db="EMBL/GenBank/DDBJ databases">
        <authorList>
            <person name="Sun Q."/>
            <person name="Zhou Y."/>
        </authorList>
    </citation>
    <scope>NUCLEOTIDE SEQUENCE</scope>
    <source>
        <strain evidence="2">CGMCC 1.15179</strain>
    </source>
</reference>
<keyword evidence="1" id="KW-0472">Membrane</keyword>
<sequence>MGTFFNLLFSRHGLKLWGTFLLGVLIHIAISIVIYLLFVIAGVLLGAFGGLGLALTQADPEAAMNSLADSGVAIIVALVLLFIVYFIVMMMPSAFYYAGMYGMVRETVFDNRTRFTTFFTQGFRFWLRAFWWHLLVALFALPTFIPAVIGLVLIEQNPDTTLGIVFLIGTYVLLLIYAFFTMYSPVIMVTDNVGAFRSILLSHKLVFRRFGTVFMTLLYNLLIFFGFIAVSFLIGGMITILVPDFASDKPGALGASLQLITTLAFFLAIFYVTAANLLIQFLRYKWYLRPVLFPDADAKDIPPSNQAKGAYPQFPQDPHWN</sequence>
<comment type="caution">
    <text evidence="2">The sequence shown here is derived from an EMBL/GenBank/DDBJ whole genome shotgun (WGS) entry which is preliminary data.</text>
</comment>
<keyword evidence="3" id="KW-1185">Reference proteome</keyword>
<feature type="transmembrane region" description="Helical" evidence="1">
    <location>
        <begin position="20"/>
        <end position="51"/>
    </location>
</feature>
<gene>
    <name evidence="2" type="ORF">GCM10011571_19650</name>
</gene>
<feature type="transmembrane region" description="Helical" evidence="1">
    <location>
        <begin position="218"/>
        <end position="243"/>
    </location>
</feature>
<feature type="transmembrane region" description="Helical" evidence="1">
    <location>
        <begin position="255"/>
        <end position="279"/>
    </location>
</feature>
<accession>A0A8J2YAQ1</accession>
<feature type="transmembrane region" description="Helical" evidence="1">
    <location>
        <begin position="161"/>
        <end position="180"/>
    </location>
</feature>
<dbReference type="AlphaFoldDB" id="A0A8J2YAQ1"/>
<dbReference type="Proteomes" id="UP000625210">
    <property type="component" value="Unassembled WGS sequence"/>
</dbReference>
<evidence type="ECO:0000313" key="3">
    <source>
        <dbReference type="Proteomes" id="UP000625210"/>
    </source>
</evidence>
<feature type="transmembrane region" description="Helical" evidence="1">
    <location>
        <begin position="130"/>
        <end position="154"/>
    </location>
</feature>
<keyword evidence="1" id="KW-0812">Transmembrane</keyword>
<dbReference type="EMBL" id="BMHQ01000006">
    <property type="protein sequence ID" value="GGE17933.1"/>
    <property type="molecule type" value="Genomic_DNA"/>
</dbReference>